<name>A0ACC1AC90_9ROSI</name>
<protein>
    <submittedName>
        <fullName evidence="1">Uncharacterized protein</fullName>
    </submittedName>
</protein>
<keyword evidence="2" id="KW-1185">Reference proteome</keyword>
<accession>A0ACC1AC90</accession>
<evidence type="ECO:0000313" key="1">
    <source>
        <dbReference type="EMBL" id="KAJ0083902.1"/>
    </source>
</evidence>
<sequence length="56" mass="6379">MILKTKYVHVLCRGGILHLYTFLYYTFIKDSLRSPNTNTTVVIKRSGGNTTTLSKL</sequence>
<proteinExistence type="predicted"/>
<organism evidence="1 2">
    <name type="scientific">Pistacia atlantica</name>
    <dbReference type="NCBI Taxonomy" id="434234"/>
    <lineage>
        <taxon>Eukaryota</taxon>
        <taxon>Viridiplantae</taxon>
        <taxon>Streptophyta</taxon>
        <taxon>Embryophyta</taxon>
        <taxon>Tracheophyta</taxon>
        <taxon>Spermatophyta</taxon>
        <taxon>Magnoliopsida</taxon>
        <taxon>eudicotyledons</taxon>
        <taxon>Gunneridae</taxon>
        <taxon>Pentapetalae</taxon>
        <taxon>rosids</taxon>
        <taxon>malvids</taxon>
        <taxon>Sapindales</taxon>
        <taxon>Anacardiaceae</taxon>
        <taxon>Pistacia</taxon>
    </lineage>
</organism>
<comment type="caution">
    <text evidence="1">The sequence shown here is derived from an EMBL/GenBank/DDBJ whole genome shotgun (WGS) entry which is preliminary data.</text>
</comment>
<dbReference type="EMBL" id="CM047907">
    <property type="protein sequence ID" value="KAJ0083902.1"/>
    <property type="molecule type" value="Genomic_DNA"/>
</dbReference>
<dbReference type="Proteomes" id="UP001164250">
    <property type="component" value="Chromosome 11"/>
</dbReference>
<reference evidence="2" key="1">
    <citation type="journal article" date="2023" name="G3 (Bethesda)">
        <title>Genome assembly and association tests identify interacting loci associated with vigor, precocity, and sex in interspecific pistachio rootstocks.</title>
        <authorList>
            <person name="Palmer W."/>
            <person name="Jacygrad E."/>
            <person name="Sagayaradj S."/>
            <person name="Cavanaugh K."/>
            <person name="Han R."/>
            <person name="Bertier L."/>
            <person name="Beede B."/>
            <person name="Kafkas S."/>
            <person name="Golino D."/>
            <person name="Preece J."/>
            <person name="Michelmore R."/>
        </authorList>
    </citation>
    <scope>NUCLEOTIDE SEQUENCE [LARGE SCALE GENOMIC DNA]</scope>
</reference>
<evidence type="ECO:0000313" key="2">
    <source>
        <dbReference type="Proteomes" id="UP001164250"/>
    </source>
</evidence>
<gene>
    <name evidence="1" type="ORF">Patl1_30268</name>
</gene>